<sequence length="105" mass="13140">MKTEEEIRSLYFRRRQVLEEQAADLYHFEQKGKEETQKTYEAISYKLMHKEGDFTEILAMARRELEWLEEAYQEEIQKKKQDIRRKEEQNEQHFRQELQQLERNK</sequence>
<evidence type="ECO:0000313" key="3">
    <source>
        <dbReference type="Proteomes" id="UP000052258"/>
    </source>
</evidence>
<evidence type="ECO:0000256" key="1">
    <source>
        <dbReference type="SAM" id="MobiDB-lite"/>
    </source>
</evidence>
<dbReference type="Proteomes" id="UP000052258">
    <property type="component" value="Unassembled WGS sequence"/>
</dbReference>
<organism evidence="2 3">
    <name type="scientific">Listeria fleischmannii 1991</name>
    <dbReference type="NCBI Taxonomy" id="1430899"/>
    <lineage>
        <taxon>Bacteria</taxon>
        <taxon>Bacillati</taxon>
        <taxon>Bacillota</taxon>
        <taxon>Bacilli</taxon>
        <taxon>Bacillales</taxon>
        <taxon>Listeriaceae</taxon>
        <taxon>Listeria</taxon>
    </lineage>
</organism>
<gene>
    <name evidence="2" type="ORF">X560_0262</name>
</gene>
<dbReference type="EMBL" id="AZHO01000004">
    <property type="protein sequence ID" value="KMT61195.1"/>
    <property type="molecule type" value="Genomic_DNA"/>
</dbReference>
<dbReference type="AlphaFoldDB" id="A0A0J8GEV4"/>
<feature type="region of interest" description="Disordered" evidence="1">
    <location>
        <begin position="80"/>
        <end position="105"/>
    </location>
</feature>
<proteinExistence type="predicted"/>
<comment type="caution">
    <text evidence="2">The sequence shown here is derived from an EMBL/GenBank/DDBJ whole genome shotgun (WGS) entry which is preliminary data.</text>
</comment>
<protein>
    <submittedName>
        <fullName evidence="2">Uncharacterized protein</fullName>
    </submittedName>
</protein>
<dbReference type="PATRIC" id="fig|1430899.3.peg.265"/>
<accession>A0A0J8GEV4</accession>
<reference evidence="2 3" key="1">
    <citation type="journal article" date="2015" name="Genome Biol. Evol.">
        <title>Comparative Genomics of Listeria Sensu Lato: Genus-Wide Differences in Evolutionary Dynamics and the Progressive Gain of Complex, Potentially Pathogenicity-Related Traits through Lateral Gene Transfer.</title>
        <authorList>
            <person name="Chiara M."/>
            <person name="Caruso M."/>
            <person name="D'Erchia A.M."/>
            <person name="Manzari C."/>
            <person name="Fraccalvieri R."/>
            <person name="Goffredo E."/>
            <person name="Latorre L."/>
            <person name="Miccolupo A."/>
            <person name="Padalino I."/>
            <person name="Santagada G."/>
            <person name="Chiocco D."/>
            <person name="Pesole G."/>
            <person name="Horner D.S."/>
            <person name="Parisi A."/>
        </authorList>
    </citation>
    <scope>NUCLEOTIDE SEQUENCE [LARGE SCALE GENOMIC DNA]</scope>
    <source>
        <strain evidence="2 3">1991</strain>
    </source>
</reference>
<dbReference type="RefSeq" id="WP_007472726.1">
    <property type="nucleotide sequence ID" value="NZ_KQ130610.1"/>
</dbReference>
<name>A0A0J8GEV4_9LIST</name>
<evidence type="ECO:0000313" key="2">
    <source>
        <dbReference type="EMBL" id="KMT61195.1"/>
    </source>
</evidence>
<keyword evidence="3" id="KW-1185">Reference proteome</keyword>